<feature type="region of interest" description="Disordered" evidence="1">
    <location>
        <begin position="149"/>
        <end position="183"/>
    </location>
</feature>
<dbReference type="PANTHER" id="PTHR22642:SF2">
    <property type="entry name" value="PROTEIN LONG AFTER FAR-RED 3"/>
    <property type="match status" value="1"/>
</dbReference>
<dbReference type="AlphaFoldDB" id="A0A447TEP4"/>
<dbReference type="InterPro" id="IPR032466">
    <property type="entry name" value="Metal_Hydrolase"/>
</dbReference>
<protein>
    <submittedName>
        <fullName evidence="3">Amidohydrolase family</fullName>
    </submittedName>
</protein>
<dbReference type="InterPro" id="IPR013108">
    <property type="entry name" value="Amidohydro_3"/>
</dbReference>
<dbReference type="Gene3D" id="3.20.20.140">
    <property type="entry name" value="Metal-dependent hydrolases"/>
    <property type="match status" value="1"/>
</dbReference>
<dbReference type="Proteomes" id="UP000275777">
    <property type="component" value="Chromosome"/>
</dbReference>
<dbReference type="EMBL" id="LR134182">
    <property type="protein sequence ID" value="VEB43379.1"/>
    <property type="molecule type" value="Genomic_DNA"/>
</dbReference>
<reference evidence="3 4" key="1">
    <citation type="submission" date="2018-12" db="EMBL/GenBank/DDBJ databases">
        <authorList>
            <consortium name="Pathogen Informatics"/>
        </authorList>
    </citation>
    <scope>NUCLEOTIDE SEQUENCE [LARGE SCALE GENOMIC DNA]</scope>
    <source>
        <strain evidence="3 4">NCTC9695</strain>
    </source>
</reference>
<keyword evidence="3" id="KW-0378">Hydrolase</keyword>
<dbReference type="SUPFAM" id="SSF51556">
    <property type="entry name" value="Metallo-dependent hydrolases"/>
    <property type="match status" value="1"/>
</dbReference>
<evidence type="ECO:0000256" key="1">
    <source>
        <dbReference type="SAM" id="MobiDB-lite"/>
    </source>
</evidence>
<accession>A0A447TEP4</accession>
<evidence type="ECO:0000313" key="4">
    <source>
        <dbReference type="Proteomes" id="UP000275777"/>
    </source>
</evidence>
<dbReference type="GO" id="GO:0016787">
    <property type="term" value="F:hydrolase activity"/>
    <property type="evidence" value="ECO:0007669"/>
    <property type="project" value="UniProtKB-KW"/>
</dbReference>
<name>A0A447TEP4_CHRVL</name>
<dbReference type="PANTHER" id="PTHR22642">
    <property type="entry name" value="IMIDAZOLONEPROPIONASE"/>
    <property type="match status" value="1"/>
</dbReference>
<sequence length="183" mass="19785">MPDVPPIGLFNFKIPDAPSPENENRLPDSLASYLHLALGSGWPVLVHSNGEQAMELVLDSYQEAISATRADARHLRLRVEHASLLTDATLSRMASMGLSPSFLIGHVGYWGYALQNDILAKRAPSCWTAVNRRVTPVFASAFIPTTSSRPGLAADGGAGDLPQDGRRAARGKARAEQRRMSQP</sequence>
<dbReference type="Pfam" id="PF07969">
    <property type="entry name" value="Amidohydro_3"/>
    <property type="match status" value="1"/>
</dbReference>
<feature type="compositionally biased region" description="Basic and acidic residues" evidence="1">
    <location>
        <begin position="163"/>
        <end position="183"/>
    </location>
</feature>
<evidence type="ECO:0000259" key="2">
    <source>
        <dbReference type="Pfam" id="PF07969"/>
    </source>
</evidence>
<evidence type="ECO:0000313" key="3">
    <source>
        <dbReference type="EMBL" id="VEB43379.1"/>
    </source>
</evidence>
<feature type="domain" description="Amidohydrolase 3" evidence="2">
    <location>
        <begin position="30"/>
        <end position="110"/>
    </location>
</feature>
<gene>
    <name evidence="3" type="ORF">NCTC9695_03837</name>
</gene>
<organism evidence="3 4">
    <name type="scientific">Chromobacterium violaceum</name>
    <dbReference type="NCBI Taxonomy" id="536"/>
    <lineage>
        <taxon>Bacteria</taxon>
        <taxon>Pseudomonadati</taxon>
        <taxon>Pseudomonadota</taxon>
        <taxon>Betaproteobacteria</taxon>
        <taxon>Neisseriales</taxon>
        <taxon>Chromobacteriaceae</taxon>
        <taxon>Chromobacterium</taxon>
    </lineage>
</organism>
<proteinExistence type="predicted"/>